<protein>
    <submittedName>
        <fullName evidence="1">Class I SAM-dependent methyltransferase</fullName>
    </submittedName>
</protein>
<name>A0ABX8LK96_9BACT</name>
<sequence>MTLRNLLQRLLIRRAPGGERQDLHSRNVGDNLLEWPERAEEAVRLAREHLPPHGARVADYGCGRQTLRRIIPADWDYTPYDYCSRSSDTVICDFNAGELPPGCFDAIFCMGVLEYLDHPLELLAHAIGNASFVVFSYNGFTTAERRNLQGWKNDLAWEEFDSLFVRLQAPVLAKKHLGNNEWIYVVKGNYETCASDRSR</sequence>
<evidence type="ECO:0000313" key="1">
    <source>
        <dbReference type="EMBL" id="QXE92332.1"/>
    </source>
</evidence>
<keyword evidence="2" id="KW-1185">Reference proteome</keyword>
<dbReference type="GO" id="GO:0008168">
    <property type="term" value="F:methyltransferase activity"/>
    <property type="evidence" value="ECO:0007669"/>
    <property type="project" value="UniProtKB-KW"/>
</dbReference>
<organism evidence="1 2">
    <name type="scientific">Geomonas subterranea</name>
    <dbReference type="NCBI Taxonomy" id="2847989"/>
    <lineage>
        <taxon>Bacteria</taxon>
        <taxon>Pseudomonadati</taxon>
        <taxon>Thermodesulfobacteriota</taxon>
        <taxon>Desulfuromonadia</taxon>
        <taxon>Geobacterales</taxon>
        <taxon>Geobacteraceae</taxon>
        <taxon>Geomonas</taxon>
    </lineage>
</organism>
<evidence type="ECO:0000313" key="2">
    <source>
        <dbReference type="Proteomes" id="UP000683559"/>
    </source>
</evidence>
<keyword evidence="1" id="KW-0489">Methyltransferase</keyword>
<dbReference type="EMBL" id="CP077683">
    <property type="protein sequence ID" value="QXE92332.1"/>
    <property type="molecule type" value="Genomic_DNA"/>
</dbReference>
<keyword evidence="1" id="KW-0808">Transferase</keyword>
<reference evidence="1 2" key="1">
    <citation type="submission" date="2021-06" db="EMBL/GenBank/DDBJ databases">
        <title>Gemonas diversity in paddy soil.</title>
        <authorList>
            <person name="Liu G."/>
        </authorList>
    </citation>
    <scope>NUCLEOTIDE SEQUENCE [LARGE SCALE GENOMIC DNA]</scope>
    <source>
        <strain evidence="1 2">RG2</strain>
    </source>
</reference>
<dbReference type="GO" id="GO:0032259">
    <property type="term" value="P:methylation"/>
    <property type="evidence" value="ECO:0007669"/>
    <property type="project" value="UniProtKB-KW"/>
</dbReference>
<proteinExistence type="predicted"/>
<gene>
    <name evidence="1" type="ORF">KP001_07365</name>
</gene>
<dbReference type="RefSeq" id="WP_217288886.1">
    <property type="nucleotide sequence ID" value="NZ_CP077683.1"/>
</dbReference>
<accession>A0ABX8LK96</accession>
<dbReference type="Proteomes" id="UP000683559">
    <property type="component" value="Chromosome"/>
</dbReference>